<evidence type="ECO:0000256" key="5">
    <source>
        <dbReference type="ARBA" id="ARBA00022747"/>
    </source>
</evidence>
<dbReference type="PANTHER" id="PTHR42933">
    <property type="entry name" value="SLR6095 PROTEIN"/>
    <property type="match status" value="1"/>
</dbReference>
<organism evidence="9 10">
    <name type="scientific">Clostridium beijerinckii</name>
    <name type="common">Clostridium MP</name>
    <dbReference type="NCBI Taxonomy" id="1520"/>
    <lineage>
        <taxon>Bacteria</taxon>
        <taxon>Bacillati</taxon>
        <taxon>Bacillota</taxon>
        <taxon>Clostridia</taxon>
        <taxon>Eubacteriales</taxon>
        <taxon>Clostridiaceae</taxon>
        <taxon>Clostridium</taxon>
    </lineage>
</organism>
<dbReference type="GO" id="GO:0009307">
    <property type="term" value="P:DNA restriction-modification system"/>
    <property type="evidence" value="ECO:0007669"/>
    <property type="project" value="UniProtKB-KW"/>
</dbReference>
<dbReference type="SUPFAM" id="SSF53335">
    <property type="entry name" value="S-adenosyl-L-methionine-dependent methyltransferases"/>
    <property type="match status" value="1"/>
</dbReference>
<evidence type="ECO:0000256" key="3">
    <source>
        <dbReference type="ARBA" id="ARBA00022679"/>
    </source>
</evidence>
<dbReference type="Pfam" id="PF02384">
    <property type="entry name" value="N6_Mtase"/>
    <property type="match status" value="1"/>
</dbReference>
<dbReference type="GO" id="GO:0009007">
    <property type="term" value="F:site-specific DNA-methyltransferase (adenine-specific) activity"/>
    <property type="evidence" value="ECO:0007669"/>
    <property type="project" value="UniProtKB-EC"/>
</dbReference>
<evidence type="ECO:0000313" key="9">
    <source>
        <dbReference type="EMBL" id="MBC2475011.1"/>
    </source>
</evidence>
<dbReference type="EMBL" id="JABAGV010000021">
    <property type="protein sequence ID" value="MBC2475011.1"/>
    <property type="molecule type" value="Genomic_DNA"/>
</dbReference>
<dbReference type="EC" id="2.1.1.72" evidence="1"/>
<dbReference type="Gene3D" id="3.40.50.150">
    <property type="entry name" value="Vaccinia Virus protein VP39"/>
    <property type="match status" value="1"/>
</dbReference>
<feature type="domain" description="DNA methylase adenine-specific" evidence="8">
    <location>
        <begin position="131"/>
        <end position="434"/>
    </location>
</feature>
<dbReference type="PRINTS" id="PR00507">
    <property type="entry name" value="N12N6MTFRASE"/>
</dbReference>
<evidence type="ECO:0000256" key="7">
    <source>
        <dbReference type="ARBA" id="ARBA00047942"/>
    </source>
</evidence>
<keyword evidence="4" id="KW-0949">S-adenosyl-L-methionine</keyword>
<gene>
    <name evidence="9" type="ORF">HGI39_09870</name>
</gene>
<keyword evidence="6" id="KW-0238">DNA-binding</keyword>
<sequence length="641" mass="73830">MIKKKYSFEDLFYSTKELLNLLKSSIAQERLHFLILGIFLLKWINDSKERFGWNISPDYESIVINCKQNNFDVKAIFELQSMAKNIEIENSIFKDIFTYLCFNNINYFKPEDIKYIIIEYGKFDFTDINSEKDITGPFIELFLEKLSSDLSSYSFITPKSIKVLLARLFNICENMSIGDIACGTNGILSEIINKFNYNNLDIHTIKLYGQEINLNIALIGRINLLLHGAIDFNVVRKDSLKEPVLNENYYINNLDIMLSNLPLGQKWDINDIHYIGDFQYDIRNNISSKNADWLFILRGLSSLKPAGKAAFIVSNGTLVRKSEQKIRERILKDNLVEAVISLPRNLYGSKTIPIEILIINKHKDKNLNGKVLFIDASNDFYKKERGKNDLEDKHIDKIINAYHEYKEIDGYSKIVDFSDIEKHNFELNGSLYINNLLDLKESNMTLLSNVADIKRGLQLSKTDIDNSKNAKNNSYCYIKISDINDDAIEINESTEIVKNLSDNKIQSYELRPGDIILSARGSLVKLAIYEESMSPSVFSSNLLLIRAKPDYNPYFLKFYLSSPKGKEIISSMQGGSTIVALNPNKLKDMLVPNISLESQNELAERIKSNETTYKQRIQQAKNIYDQNLKAIDEEINYYINY</sequence>
<evidence type="ECO:0000256" key="4">
    <source>
        <dbReference type="ARBA" id="ARBA00022691"/>
    </source>
</evidence>
<dbReference type="AlphaFoldDB" id="A0AAW3W803"/>
<keyword evidence="3" id="KW-0808">Transferase</keyword>
<dbReference type="InterPro" id="IPR029063">
    <property type="entry name" value="SAM-dependent_MTases_sf"/>
</dbReference>
<dbReference type="Proteomes" id="UP001194098">
    <property type="component" value="Unassembled WGS sequence"/>
</dbReference>
<dbReference type="InterPro" id="IPR044946">
    <property type="entry name" value="Restrct_endonuc_typeI_TRD_sf"/>
</dbReference>
<dbReference type="GO" id="GO:0008170">
    <property type="term" value="F:N-methyltransferase activity"/>
    <property type="evidence" value="ECO:0007669"/>
    <property type="project" value="InterPro"/>
</dbReference>
<comment type="catalytic activity">
    <reaction evidence="7">
        <text>a 2'-deoxyadenosine in DNA + S-adenosyl-L-methionine = an N(6)-methyl-2'-deoxyadenosine in DNA + S-adenosyl-L-homocysteine + H(+)</text>
        <dbReference type="Rhea" id="RHEA:15197"/>
        <dbReference type="Rhea" id="RHEA-COMP:12418"/>
        <dbReference type="Rhea" id="RHEA-COMP:12419"/>
        <dbReference type="ChEBI" id="CHEBI:15378"/>
        <dbReference type="ChEBI" id="CHEBI:57856"/>
        <dbReference type="ChEBI" id="CHEBI:59789"/>
        <dbReference type="ChEBI" id="CHEBI:90615"/>
        <dbReference type="ChEBI" id="CHEBI:90616"/>
        <dbReference type="EC" id="2.1.1.72"/>
    </reaction>
</comment>
<comment type="caution">
    <text evidence="9">The sequence shown here is derived from an EMBL/GenBank/DDBJ whole genome shotgun (WGS) entry which is preliminary data.</text>
</comment>
<dbReference type="SUPFAM" id="SSF116734">
    <property type="entry name" value="DNA methylase specificity domain"/>
    <property type="match status" value="1"/>
</dbReference>
<dbReference type="GO" id="GO:0032259">
    <property type="term" value="P:methylation"/>
    <property type="evidence" value="ECO:0007669"/>
    <property type="project" value="UniProtKB-KW"/>
</dbReference>
<evidence type="ECO:0000256" key="6">
    <source>
        <dbReference type="ARBA" id="ARBA00023125"/>
    </source>
</evidence>
<evidence type="ECO:0000256" key="1">
    <source>
        <dbReference type="ARBA" id="ARBA00011900"/>
    </source>
</evidence>
<evidence type="ECO:0000256" key="2">
    <source>
        <dbReference type="ARBA" id="ARBA00022603"/>
    </source>
</evidence>
<reference evidence="9" key="1">
    <citation type="submission" date="2020-04" db="EMBL/GenBank/DDBJ databases">
        <authorList>
            <person name="Brown S."/>
        </authorList>
    </citation>
    <scope>NUCLEOTIDE SEQUENCE</scope>
    <source>
        <strain evidence="9">DJ015</strain>
    </source>
</reference>
<protein>
    <recommendedName>
        <fullName evidence="1">site-specific DNA-methyltransferase (adenine-specific)</fullName>
        <ecNumber evidence="1">2.1.1.72</ecNumber>
    </recommendedName>
</protein>
<evidence type="ECO:0000313" key="10">
    <source>
        <dbReference type="Proteomes" id="UP001194098"/>
    </source>
</evidence>
<name>A0AAW3W803_CLOBE</name>
<evidence type="ECO:0000259" key="8">
    <source>
        <dbReference type="Pfam" id="PF02384"/>
    </source>
</evidence>
<dbReference type="Gene3D" id="3.90.220.20">
    <property type="entry name" value="DNA methylase specificity domains"/>
    <property type="match status" value="1"/>
</dbReference>
<dbReference type="RefSeq" id="WP_161223217.1">
    <property type="nucleotide sequence ID" value="NZ_JABAGV010000021.1"/>
</dbReference>
<accession>A0AAW3W803</accession>
<dbReference type="PANTHER" id="PTHR42933:SF3">
    <property type="entry name" value="TYPE I RESTRICTION ENZYME MJAVIII METHYLASE SUBUNIT"/>
    <property type="match status" value="1"/>
</dbReference>
<keyword evidence="2 9" id="KW-0489">Methyltransferase</keyword>
<reference evidence="9" key="2">
    <citation type="journal article" date="2022" name="Nat. Biotechnol.">
        <title>Carbon-negative production of acetone and isopropanol by gas fermentation at industrial pilot scale.</title>
        <authorList>
            <person name="Liew F.E."/>
            <person name="Nogle R."/>
            <person name="Abdalla T."/>
            <person name="Rasor B.J."/>
            <person name="Canter C."/>
            <person name="Jensen R.O."/>
            <person name="Wang L."/>
            <person name="Strutz J."/>
            <person name="Chirania P."/>
            <person name="De Tissera S."/>
            <person name="Mueller A.P."/>
            <person name="Ruan Z."/>
            <person name="Gao A."/>
            <person name="Tran L."/>
            <person name="Engle N.L."/>
            <person name="Bromley J.C."/>
            <person name="Daniell J."/>
            <person name="Conrado R."/>
            <person name="Tschaplinski T.J."/>
            <person name="Giannone R.J."/>
            <person name="Hettich R.L."/>
            <person name="Karim A.S."/>
            <person name="Simpson S.D."/>
            <person name="Brown S.D."/>
            <person name="Leang C."/>
            <person name="Jewett M.C."/>
            <person name="Kopke M."/>
        </authorList>
    </citation>
    <scope>NUCLEOTIDE SEQUENCE</scope>
    <source>
        <strain evidence="9">DJ015</strain>
    </source>
</reference>
<dbReference type="InterPro" id="IPR051537">
    <property type="entry name" value="DNA_Adenine_Mtase"/>
</dbReference>
<keyword evidence="5" id="KW-0680">Restriction system</keyword>
<dbReference type="InterPro" id="IPR003356">
    <property type="entry name" value="DNA_methylase_A-5"/>
</dbReference>
<dbReference type="GO" id="GO:0003677">
    <property type="term" value="F:DNA binding"/>
    <property type="evidence" value="ECO:0007669"/>
    <property type="project" value="UniProtKB-KW"/>
</dbReference>
<proteinExistence type="predicted"/>